<keyword evidence="1" id="KW-0812">Transmembrane</keyword>
<evidence type="ECO:0000313" key="2">
    <source>
        <dbReference type="EMBL" id="MBB6328518.1"/>
    </source>
</evidence>
<evidence type="ECO:0000256" key="1">
    <source>
        <dbReference type="SAM" id="Phobius"/>
    </source>
</evidence>
<protein>
    <submittedName>
        <fullName evidence="2">Uncharacterized protein</fullName>
    </submittedName>
</protein>
<sequence>MTKVAARTIVLIFWIGLFSQFLLVNHYKKETYPTFKFPSFGGKGQSQGIKNFNLYEVYLHTDNHQDSILYPLDQFLPEINEKTPTLDLIARSYQNPQEKTPEKQEFEDWISKNLSKNLPDKEITNISILEVQFSYNLDTNELEDERTLVNYFKIDLQSHE</sequence>
<dbReference type="AlphaFoldDB" id="A0A841N0R7"/>
<organism evidence="2 3">
    <name type="scientific">Algoriphagus iocasae</name>
    <dbReference type="NCBI Taxonomy" id="1836499"/>
    <lineage>
        <taxon>Bacteria</taxon>
        <taxon>Pseudomonadati</taxon>
        <taxon>Bacteroidota</taxon>
        <taxon>Cytophagia</taxon>
        <taxon>Cytophagales</taxon>
        <taxon>Cyclobacteriaceae</taxon>
        <taxon>Algoriphagus</taxon>
    </lineage>
</organism>
<keyword evidence="3" id="KW-1185">Reference proteome</keyword>
<name>A0A841N0R7_9BACT</name>
<gene>
    <name evidence="2" type="ORF">FHS59_004174</name>
</gene>
<keyword evidence="1" id="KW-1133">Transmembrane helix</keyword>
<keyword evidence="1" id="KW-0472">Membrane</keyword>
<reference evidence="2 3" key="1">
    <citation type="submission" date="2020-08" db="EMBL/GenBank/DDBJ databases">
        <title>Genomic Encyclopedia of Type Strains, Phase IV (KMG-IV): sequencing the most valuable type-strain genomes for metagenomic binning, comparative biology and taxonomic classification.</title>
        <authorList>
            <person name="Goeker M."/>
        </authorList>
    </citation>
    <scope>NUCLEOTIDE SEQUENCE [LARGE SCALE GENOMIC DNA]</scope>
    <source>
        <strain evidence="2 3">DSM 102044</strain>
    </source>
</reference>
<dbReference type="Proteomes" id="UP000588604">
    <property type="component" value="Unassembled WGS sequence"/>
</dbReference>
<comment type="caution">
    <text evidence="2">The sequence shown here is derived from an EMBL/GenBank/DDBJ whole genome shotgun (WGS) entry which is preliminary data.</text>
</comment>
<proteinExistence type="predicted"/>
<dbReference type="RefSeq" id="WP_184497684.1">
    <property type="nucleotide sequence ID" value="NZ_JACIJO010000004.1"/>
</dbReference>
<dbReference type="EMBL" id="JACIJO010000004">
    <property type="protein sequence ID" value="MBB6328518.1"/>
    <property type="molecule type" value="Genomic_DNA"/>
</dbReference>
<evidence type="ECO:0000313" key="3">
    <source>
        <dbReference type="Proteomes" id="UP000588604"/>
    </source>
</evidence>
<accession>A0A841N0R7</accession>
<feature type="transmembrane region" description="Helical" evidence="1">
    <location>
        <begin position="6"/>
        <end position="24"/>
    </location>
</feature>